<dbReference type="EMBL" id="UGHH01000002">
    <property type="protein sequence ID" value="STO63806.1"/>
    <property type="molecule type" value="Genomic_DNA"/>
</dbReference>
<proteinExistence type="predicted"/>
<name>A0A377HZT4_HAEPH</name>
<evidence type="ECO:0000313" key="1">
    <source>
        <dbReference type="EMBL" id="STO63806.1"/>
    </source>
</evidence>
<sequence>MARGVKQKDKQKSFFDFFKRKQENNSAENQEEKASYLPKRFYFIWGG</sequence>
<reference evidence="1 2" key="1">
    <citation type="submission" date="2018-06" db="EMBL/GenBank/DDBJ databases">
        <authorList>
            <consortium name="Pathogen Informatics"/>
            <person name="Doyle S."/>
        </authorList>
    </citation>
    <scope>NUCLEOTIDE SEQUENCE [LARGE SCALE GENOMIC DNA]</scope>
    <source>
        <strain evidence="1 2">NCTC10794</strain>
    </source>
</reference>
<dbReference type="Proteomes" id="UP000254867">
    <property type="component" value="Unassembled WGS sequence"/>
</dbReference>
<dbReference type="AlphaFoldDB" id="A0A377HZT4"/>
<protein>
    <submittedName>
        <fullName evidence="1">Uncharacterized protein</fullName>
    </submittedName>
</protein>
<gene>
    <name evidence="1" type="ORF">NCTC10794_00854</name>
</gene>
<organism evidence="1 2">
    <name type="scientific">Haemophilus parahaemolyticus</name>
    <dbReference type="NCBI Taxonomy" id="735"/>
    <lineage>
        <taxon>Bacteria</taxon>
        <taxon>Pseudomonadati</taxon>
        <taxon>Pseudomonadota</taxon>
        <taxon>Gammaproteobacteria</taxon>
        <taxon>Pasteurellales</taxon>
        <taxon>Pasteurellaceae</taxon>
        <taxon>Haemophilus</taxon>
    </lineage>
</organism>
<evidence type="ECO:0000313" key="2">
    <source>
        <dbReference type="Proteomes" id="UP000254867"/>
    </source>
</evidence>
<accession>A0A377HZT4</accession>